<evidence type="ECO:0000256" key="1">
    <source>
        <dbReference type="ARBA" id="ARBA00022729"/>
    </source>
</evidence>
<dbReference type="SMART" id="SM00869">
    <property type="entry name" value="Autotransporter"/>
    <property type="match status" value="1"/>
</dbReference>
<dbReference type="NCBIfam" id="TIGR02601">
    <property type="entry name" value="autotrns_rpt"/>
    <property type="match status" value="6"/>
</dbReference>
<name>A0A1C3ELW6_9PLAN</name>
<proteinExistence type="predicted"/>
<feature type="compositionally biased region" description="Gly residues" evidence="2">
    <location>
        <begin position="217"/>
        <end position="226"/>
    </location>
</feature>
<evidence type="ECO:0000313" key="5">
    <source>
        <dbReference type="Proteomes" id="UP000094828"/>
    </source>
</evidence>
<dbReference type="InterPro" id="IPR036709">
    <property type="entry name" value="Autotransporte_beta_dom_sf"/>
</dbReference>
<dbReference type="PANTHER" id="PTHR16306:SF0">
    <property type="entry name" value="TRANSLIN-ASSOCIATED FACTOR X-INTERACTING PROTEIN 1"/>
    <property type="match status" value="1"/>
</dbReference>
<dbReference type="PANTHER" id="PTHR16306">
    <property type="entry name" value="TRANSLIN-ASSOCIATED FACTOR X-INTERACTING PROTEIN 1"/>
    <property type="match status" value="1"/>
</dbReference>
<keyword evidence="5" id="KW-1185">Reference proteome</keyword>
<dbReference type="PROSITE" id="PS51208">
    <property type="entry name" value="AUTOTRANSPORTER"/>
    <property type="match status" value="1"/>
</dbReference>
<comment type="caution">
    <text evidence="4">The sequence shown here is derived from an EMBL/GenBank/DDBJ whole genome shotgun (WGS) entry which is preliminary data.</text>
</comment>
<dbReference type="InterPro" id="IPR011050">
    <property type="entry name" value="Pectin_lyase_fold/virulence"/>
</dbReference>
<evidence type="ECO:0000313" key="4">
    <source>
        <dbReference type="EMBL" id="ODA34224.1"/>
    </source>
</evidence>
<evidence type="ECO:0000259" key="3">
    <source>
        <dbReference type="PROSITE" id="PS51208"/>
    </source>
</evidence>
<gene>
    <name evidence="4" type="ORF">A6X21_17825</name>
</gene>
<dbReference type="InterPro" id="IPR013425">
    <property type="entry name" value="Autotrns_rpt"/>
</dbReference>
<dbReference type="InterPro" id="IPR005546">
    <property type="entry name" value="Autotransporte_beta"/>
</dbReference>
<feature type="domain" description="Autotransporter" evidence="3">
    <location>
        <begin position="1308"/>
        <end position="1590"/>
    </location>
</feature>
<dbReference type="InterPro" id="IPR012332">
    <property type="entry name" value="Autotransporter_pectin_lyase_C"/>
</dbReference>
<dbReference type="SUPFAM" id="SSF103515">
    <property type="entry name" value="Autotransporter"/>
    <property type="match status" value="1"/>
</dbReference>
<keyword evidence="1" id="KW-0732">Signal</keyword>
<feature type="region of interest" description="Disordered" evidence="2">
    <location>
        <begin position="202"/>
        <end position="260"/>
    </location>
</feature>
<organism evidence="4 5">
    <name type="scientific">Planctopirus hydrillae</name>
    <dbReference type="NCBI Taxonomy" id="1841610"/>
    <lineage>
        <taxon>Bacteria</taxon>
        <taxon>Pseudomonadati</taxon>
        <taxon>Planctomycetota</taxon>
        <taxon>Planctomycetia</taxon>
        <taxon>Planctomycetales</taxon>
        <taxon>Planctomycetaceae</taxon>
        <taxon>Planctopirus</taxon>
    </lineage>
</organism>
<dbReference type="SUPFAM" id="SSF51126">
    <property type="entry name" value="Pectin lyase-like"/>
    <property type="match status" value="2"/>
</dbReference>
<accession>A0A1C3ELW6</accession>
<reference evidence="4 5" key="1">
    <citation type="submission" date="2016-05" db="EMBL/GenBank/DDBJ databases">
        <title>Genomic and physiological characterization of Planctopirus sp. isolated from fresh water lake.</title>
        <authorList>
            <person name="Subhash Y."/>
            <person name="Ramana C."/>
        </authorList>
    </citation>
    <scope>NUCLEOTIDE SEQUENCE [LARGE SCALE GENOMIC DNA]</scope>
    <source>
        <strain evidence="4 5">JC280</strain>
    </source>
</reference>
<sequence>MTSRRRAVPGTDSTLAPIASSATHVIRSGHRPGTIPPVPRKKRWRHWLYAATLLVAGSAGSASAETFTVTNSNDSGAGSLRQAMLDAAANADASNTINFAASLAGGDTITLASALPNIGKNLTIDGAGNTSLAISGNGQFRPFFVETGTVSISSLTIQNATAKGGNGGNGYAGGGGGLGAGGAIFVNTGAAVTVQAVTFSNNTAQGGNGGVRDTNIGSGGGGGGSIFGTNGSNASGDNGGNGAGPTGGTGGLVGGNSGGDGGFGSGGGGGGYLFDIPPAKGGDGGDGGWGAGGGGAGGIPGASVFNTAIGGTGGFGAGSGGNPFGSGGGGSAYGGAIFVRSGGSLTVVDSGISGGSTVAGTGSSTSAAAGTGLFLNDTTINYNVTTGNTVTISDTIAGTGGVVKDGAGTLALGGNSAIFQNSGLVTISDGAISGNTTQLNNRDIVNNAELIFDQAFDSTYSGVVTGTGQLTKSGIGTLSITGANTYEGGTNLNNGVLGVGAGGSLGTGTIQANGGWLQFNDSNQSLSNDISLNQDLTVNQLQVSNSTLSGDLSGDGKLTANGAGALWLSGDNSSFTGDVDIQNFMLILTNDNSLNQGNNVHIAHGSQLATYLASHAIIGDLTGSGNINLNNAGKVTVGTSNDSTFDGQITNTGTFVKAGNGKLTLTADQALSHTGITEVTQGTLIGSTAAFNDHDIITNNSRVEFDQETNGTYTGVISGNGQLYKSGAGVVTLDGANTYSGGTTIFEGTLRLGSHGSLSSSTSLNISPNAVFDLNDQSQTITFLVGSGSVLLGSGELTTNTSITTTYSGVISGTGSLIKNGLGNLTLSGTNTYSGGTTINDGRINITQDANLGNASGGLNFNGGTLGVNSLWLTTNRNVFLDTNGGTINLGNNSVLFLNGIISGSGDLEVSGPGYAFLSGTNTYTGDTNVAGSYLGIESDANLGANTNQLNLTMGTLMHLADITSNRTINVASQGTIDTNGFNSTFSGPVTGYGLFVKTGDGRLNLTGDSTFTGDTQIQNGNLAINGTWAGGMLVNGGVLSGAGTIAGNVHNESVVAPGNSIDTLTINQNYSQGDNGRLDIEIAPGAEHTDVLNVLGEVHLDGELNVTGQGLTGFSIGDRYTFLYGSGGVNGTFGTVTDDLAFLDVQLDYTNPYAVSFVLANSASFTSAASTPNQFQVGTGLDNGAPGATGDFANLISQITLLTTPEAQAAYDNLSGEIYASNSAASIEQSQSLLRNLAERLRQNATRNGSLLAVRMQTPDQAFQMVSTGGLNQQDDIIRLAHSQSTNDRFSHPVTAQSVAEFLQPVSHAQTWDGWIEGYGQSGRIGSNGNASGIGYSFGATNFGIGYYLDEVTTVGVLGGYANSTVRGGGSGQDRSEVETGQVGLYGRTSIGQYYLLGVINYGNQSYDTNRIVNVGGTINTADGSYNANQLGVLLEAGQNQSLGNFVVQPLVGLQFINLWTDSFAENATGGVGLNVDDQSDSSLRGSVGGRLLRPMTLRGGRTFVPEMQARYMYEFLDSSQSIGATFTGAAPGAPFAIQGVSAGNSFIVYGAGGSLVLNDSFSIYGHYIGQASDQMTSHTGTGGFQFRW</sequence>
<evidence type="ECO:0000256" key="2">
    <source>
        <dbReference type="SAM" id="MobiDB-lite"/>
    </source>
</evidence>
<dbReference type="Gene3D" id="2.160.20.20">
    <property type="match status" value="3"/>
</dbReference>
<dbReference type="STRING" id="1841610.A6X21_17825"/>
<feature type="compositionally biased region" description="Gly residues" evidence="2">
    <location>
        <begin position="237"/>
        <end position="260"/>
    </location>
</feature>
<dbReference type="GO" id="GO:0005737">
    <property type="term" value="C:cytoplasm"/>
    <property type="evidence" value="ECO:0007669"/>
    <property type="project" value="TreeGrafter"/>
</dbReference>
<dbReference type="Proteomes" id="UP000094828">
    <property type="component" value="Unassembled WGS sequence"/>
</dbReference>
<dbReference type="Gene3D" id="2.40.128.130">
    <property type="entry name" value="Autotransporter beta-domain"/>
    <property type="match status" value="1"/>
</dbReference>
<protein>
    <recommendedName>
        <fullName evidence="3">Autotransporter domain-containing protein</fullName>
    </recommendedName>
</protein>
<dbReference type="EMBL" id="LYDR01000043">
    <property type="protein sequence ID" value="ODA34224.1"/>
    <property type="molecule type" value="Genomic_DNA"/>
</dbReference>
<dbReference type="Pfam" id="PF03797">
    <property type="entry name" value="Autotransporter"/>
    <property type="match status" value="1"/>
</dbReference>
<feature type="compositionally biased region" description="Low complexity" evidence="2">
    <location>
        <begin position="227"/>
        <end position="236"/>
    </location>
</feature>
<dbReference type="Pfam" id="PF12951">
    <property type="entry name" value="PATR"/>
    <property type="match status" value="8"/>
</dbReference>